<dbReference type="Proteomes" id="UP000288943">
    <property type="component" value="Chromosome"/>
</dbReference>
<dbReference type="AlphaFoldDB" id="A0A410WUA1"/>
<evidence type="ECO:0000313" key="2">
    <source>
        <dbReference type="Proteomes" id="UP000288943"/>
    </source>
</evidence>
<name>A0A410WUA1_9BACL</name>
<evidence type="ECO:0000313" key="1">
    <source>
        <dbReference type="EMBL" id="QAV18056.1"/>
    </source>
</evidence>
<accession>A0A410WUA1</accession>
<sequence length="71" mass="8544">MVCMHGDRLQRFFAKNYMRSPRLLSFYRLEMSKIVVFYESVVNEIKSKAKKKRENKLMDFIIPLNSFAVYS</sequence>
<gene>
    <name evidence="1" type="ORF">PC41400_10410</name>
</gene>
<organism evidence="1 2">
    <name type="scientific">Paenibacillus chitinolyticus</name>
    <dbReference type="NCBI Taxonomy" id="79263"/>
    <lineage>
        <taxon>Bacteria</taxon>
        <taxon>Bacillati</taxon>
        <taxon>Bacillota</taxon>
        <taxon>Bacilli</taxon>
        <taxon>Bacillales</taxon>
        <taxon>Paenibacillaceae</taxon>
        <taxon>Paenibacillus</taxon>
    </lineage>
</organism>
<reference evidence="1 2" key="1">
    <citation type="submission" date="2018-01" db="EMBL/GenBank/DDBJ databases">
        <title>The whole genome sequencing and assembly of Paenibacillus chitinolyticus KCCM 41400 strain.</title>
        <authorList>
            <person name="Kim J.-Y."/>
            <person name="Park M.-K."/>
            <person name="Lee Y.-J."/>
            <person name="Yi H."/>
            <person name="Bahn Y.-S."/>
            <person name="Kim J.F."/>
            <person name="Lee D.-W."/>
        </authorList>
    </citation>
    <scope>NUCLEOTIDE SEQUENCE [LARGE SCALE GENOMIC DNA]</scope>
    <source>
        <strain evidence="1 2">KCCM 41400</strain>
    </source>
</reference>
<protein>
    <submittedName>
        <fullName evidence="1">Uncharacterized protein</fullName>
    </submittedName>
</protein>
<proteinExistence type="predicted"/>
<dbReference type="KEGG" id="pchi:PC41400_10410"/>
<dbReference type="EMBL" id="CP026520">
    <property type="protein sequence ID" value="QAV18056.1"/>
    <property type="molecule type" value="Genomic_DNA"/>
</dbReference>